<protein>
    <submittedName>
        <fullName evidence="2">Uncharacterized protein</fullName>
    </submittedName>
</protein>
<reference evidence="2 3" key="1">
    <citation type="journal article" date="2019" name="Commun. Biol.">
        <title>The bagworm genome reveals a unique fibroin gene that provides high tensile strength.</title>
        <authorList>
            <person name="Kono N."/>
            <person name="Nakamura H."/>
            <person name="Ohtoshi R."/>
            <person name="Tomita M."/>
            <person name="Numata K."/>
            <person name="Arakawa K."/>
        </authorList>
    </citation>
    <scope>NUCLEOTIDE SEQUENCE [LARGE SCALE GENOMIC DNA]</scope>
</reference>
<evidence type="ECO:0000313" key="2">
    <source>
        <dbReference type="EMBL" id="GBP32843.1"/>
    </source>
</evidence>
<organism evidence="2 3">
    <name type="scientific">Eumeta variegata</name>
    <name type="common">Bagworm moth</name>
    <name type="synonym">Eumeta japonica</name>
    <dbReference type="NCBI Taxonomy" id="151549"/>
    <lineage>
        <taxon>Eukaryota</taxon>
        <taxon>Metazoa</taxon>
        <taxon>Ecdysozoa</taxon>
        <taxon>Arthropoda</taxon>
        <taxon>Hexapoda</taxon>
        <taxon>Insecta</taxon>
        <taxon>Pterygota</taxon>
        <taxon>Neoptera</taxon>
        <taxon>Endopterygota</taxon>
        <taxon>Lepidoptera</taxon>
        <taxon>Glossata</taxon>
        <taxon>Ditrysia</taxon>
        <taxon>Tineoidea</taxon>
        <taxon>Psychidae</taxon>
        <taxon>Oiketicinae</taxon>
        <taxon>Eumeta</taxon>
    </lineage>
</organism>
<dbReference type="AlphaFoldDB" id="A0A4C1V221"/>
<comment type="caution">
    <text evidence="2">The sequence shown here is derived from an EMBL/GenBank/DDBJ whole genome shotgun (WGS) entry which is preliminary data.</text>
</comment>
<evidence type="ECO:0000256" key="1">
    <source>
        <dbReference type="SAM" id="MobiDB-lite"/>
    </source>
</evidence>
<proteinExistence type="predicted"/>
<gene>
    <name evidence="2" type="ORF">EVAR_19695_1</name>
</gene>
<sequence>MNQTITPVLYAQYLVSQDRPGKHSTIQLSVLSGRRSNEIIGKVRIVDWRLFNWCVSENSVIVGGCARGPVDVRRAVTRRPRRPRAHWPPPPSSGTLALGEHKKSD</sequence>
<name>A0A4C1V221_EUMVA</name>
<feature type="region of interest" description="Disordered" evidence="1">
    <location>
        <begin position="76"/>
        <end position="105"/>
    </location>
</feature>
<dbReference type="Proteomes" id="UP000299102">
    <property type="component" value="Unassembled WGS sequence"/>
</dbReference>
<dbReference type="EMBL" id="BGZK01000265">
    <property type="protein sequence ID" value="GBP32843.1"/>
    <property type="molecule type" value="Genomic_DNA"/>
</dbReference>
<feature type="compositionally biased region" description="Basic residues" evidence="1">
    <location>
        <begin position="76"/>
        <end position="85"/>
    </location>
</feature>
<keyword evidence="3" id="KW-1185">Reference proteome</keyword>
<accession>A0A4C1V221</accession>
<evidence type="ECO:0000313" key="3">
    <source>
        <dbReference type="Proteomes" id="UP000299102"/>
    </source>
</evidence>